<evidence type="ECO:0000313" key="2">
    <source>
        <dbReference type="EMBL" id="MCX2972570.1"/>
    </source>
</evidence>
<organism evidence="2 3">
    <name type="scientific">Candidatus Seongchinamella marina</name>
    <dbReference type="NCBI Taxonomy" id="2518990"/>
    <lineage>
        <taxon>Bacteria</taxon>
        <taxon>Pseudomonadati</taxon>
        <taxon>Pseudomonadota</taxon>
        <taxon>Gammaproteobacteria</taxon>
        <taxon>Cellvibrionales</taxon>
        <taxon>Halieaceae</taxon>
        <taxon>Seongchinamella</taxon>
    </lineage>
</organism>
<dbReference type="PANTHER" id="PTHR43283">
    <property type="entry name" value="BETA-LACTAMASE-RELATED"/>
    <property type="match status" value="1"/>
</dbReference>
<dbReference type="SUPFAM" id="SSF56601">
    <property type="entry name" value="beta-lactamase/transpeptidase-like"/>
    <property type="match status" value="1"/>
</dbReference>
<dbReference type="PANTHER" id="PTHR43283:SF14">
    <property type="entry name" value="BLL8153 PROTEIN"/>
    <property type="match status" value="1"/>
</dbReference>
<dbReference type="EMBL" id="SHNP01000001">
    <property type="protein sequence ID" value="MCX2972570.1"/>
    <property type="molecule type" value="Genomic_DNA"/>
</dbReference>
<keyword evidence="2" id="KW-0378">Hydrolase</keyword>
<name>A0ABT3SRJ8_9GAMM</name>
<evidence type="ECO:0000313" key="3">
    <source>
        <dbReference type="Proteomes" id="UP001143307"/>
    </source>
</evidence>
<feature type="domain" description="Beta-lactamase-related" evidence="1">
    <location>
        <begin position="122"/>
        <end position="402"/>
    </location>
</feature>
<dbReference type="Proteomes" id="UP001143307">
    <property type="component" value="Unassembled WGS sequence"/>
</dbReference>
<dbReference type="Pfam" id="PF00144">
    <property type="entry name" value="Beta-lactamase"/>
    <property type="match status" value="1"/>
</dbReference>
<reference evidence="2" key="1">
    <citation type="submission" date="2019-02" db="EMBL/GenBank/DDBJ databases">
        <authorList>
            <person name="Li S.-H."/>
        </authorList>
    </citation>
    <scope>NUCLEOTIDE SEQUENCE</scope>
    <source>
        <strain evidence="2">IMCC8485</strain>
    </source>
</reference>
<keyword evidence="3" id="KW-1185">Reference proteome</keyword>
<evidence type="ECO:0000259" key="1">
    <source>
        <dbReference type="Pfam" id="PF00144"/>
    </source>
</evidence>
<accession>A0ABT3SRJ8</accession>
<sequence length="422" mass="46945">MWFSDREILNFRRGVRVTMLKLSLTTLLCSGLTIFSMTSLAQGVTIGGTVAEGEASGIMALFAGDRFSNFRNIDQFVATAEMTPSPDPWDLGTSNDSLRYQADFMGNPTSLEEFISLSDTTAFLVIRDGQVVYEKYAHGDSRKSLHASFSVAKSFTSALLGIALGEGKIGSLDDPIRQYLPELTSKTFDGVSVKHVLQMSSGMRFNETYTDPNSDINKMAGMVPPMSYLEYINTLGREHTPGTFNHYASINTQLLGILLVRVTGESLTNYMTNRLWHPLGMEYSGLWTLDEQGFELAMGGLAAAARDYAKLGLLYLDNGKREKLQILPPGWTSESVTPNEPHLMPGANTNSSNESGYQYQWWTPRDWDGDFLARGIWGQSIYVHPKNRVVIVKLAADQKNFDPTIKLAYIDYMQDMAQSMTD</sequence>
<proteinExistence type="predicted"/>
<dbReference type="InterPro" id="IPR012338">
    <property type="entry name" value="Beta-lactam/transpept-like"/>
</dbReference>
<dbReference type="Gene3D" id="3.40.710.10">
    <property type="entry name" value="DD-peptidase/beta-lactamase superfamily"/>
    <property type="match status" value="1"/>
</dbReference>
<dbReference type="InterPro" id="IPR050789">
    <property type="entry name" value="Diverse_Enzym_Activities"/>
</dbReference>
<gene>
    <name evidence="2" type="ORF">EYC87_03065</name>
</gene>
<dbReference type="GO" id="GO:0016787">
    <property type="term" value="F:hydrolase activity"/>
    <property type="evidence" value="ECO:0007669"/>
    <property type="project" value="UniProtKB-KW"/>
</dbReference>
<dbReference type="InterPro" id="IPR001466">
    <property type="entry name" value="Beta-lactam-related"/>
</dbReference>
<protein>
    <submittedName>
        <fullName evidence="2">Class C beta-lactamase-related serine hydrolase</fullName>
    </submittedName>
</protein>
<comment type="caution">
    <text evidence="2">The sequence shown here is derived from an EMBL/GenBank/DDBJ whole genome shotgun (WGS) entry which is preliminary data.</text>
</comment>